<evidence type="ECO:0000313" key="1">
    <source>
        <dbReference type="EMBL" id="SUU83809.1"/>
    </source>
</evidence>
<dbReference type="Proteomes" id="UP000254343">
    <property type="component" value="Unassembled WGS sequence"/>
</dbReference>
<gene>
    <name evidence="1" type="ORF">NCTC12722_00988</name>
</gene>
<proteinExistence type="predicted"/>
<organism evidence="1 2">
    <name type="scientific">Afipia felis</name>
    <name type="common">Cat scratch disease bacillus</name>
    <dbReference type="NCBI Taxonomy" id="1035"/>
    <lineage>
        <taxon>Bacteria</taxon>
        <taxon>Pseudomonadati</taxon>
        <taxon>Pseudomonadota</taxon>
        <taxon>Alphaproteobacteria</taxon>
        <taxon>Hyphomicrobiales</taxon>
        <taxon>Nitrobacteraceae</taxon>
        <taxon>Afipia</taxon>
    </lineage>
</organism>
<dbReference type="RefSeq" id="WP_002718588.1">
    <property type="nucleotide sequence ID" value="NZ_UFSI01000001.1"/>
</dbReference>
<name>A0A380W5E7_AFIFE</name>
<dbReference type="OrthoDB" id="5918880at2"/>
<sequence length="188" mass="20537">MFALHSTRGIEPVRKSASDIGAIVYENDRYPDEVFKWIVGECRARGLVLSGVLQYPAFEGADQSCDVVLEDIVSGRRTLLFDDRGPGARGCRLDVAALLEAAMEIERSFENNPSLLVLNKFGKVEAEGGGMCGLIAKALELGIPVAIGVPERNLEIWRSFADEFSTELPGDIDQIEGWLASLGYCCPR</sequence>
<dbReference type="InterPro" id="IPR018912">
    <property type="entry name" value="DUF2478"/>
</dbReference>
<protein>
    <submittedName>
        <fullName evidence="1">ABC-type molybdate transport system, ATPase component</fullName>
    </submittedName>
</protein>
<accession>A0A380W5E7</accession>
<evidence type="ECO:0000313" key="2">
    <source>
        <dbReference type="Proteomes" id="UP000254343"/>
    </source>
</evidence>
<dbReference type="AlphaFoldDB" id="A0A380W5E7"/>
<dbReference type="EMBL" id="UIGB01000001">
    <property type="protein sequence ID" value="SUU83809.1"/>
    <property type="molecule type" value="Genomic_DNA"/>
</dbReference>
<reference evidence="1 2" key="1">
    <citation type="submission" date="2018-06" db="EMBL/GenBank/DDBJ databases">
        <authorList>
            <consortium name="Pathogen Informatics"/>
            <person name="Doyle S."/>
        </authorList>
    </citation>
    <scope>NUCLEOTIDE SEQUENCE [LARGE SCALE GENOMIC DNA]</scope>
    <source>
        <strain evidence="1 2">NCTC12722</strain>
    </source>
</reference>
<dbReference type="Pfam" id="PF10649">
    <property type="entry name" value="DUF2478"/>
    <property type="match status" value="1"/>
</dbReference>